<dbReference type="PANTHER" id="PTHR34657:SF4">
    <property type="entry name" value="EMBRYO SAC DEVELOPMENT ARREST 6"/>
    <property type="match status" value="1"/>
</dbReference>
<proteinExistence type="predicted"/>
<name>A0A251VSX1_HELAN</name>
<feature type="region of interest" description="Disordered" evidence="1">
    <location>
        <begin position="1"/>
        <end position="34"/>
    </location>
</feature>
<reference evidence="3" key="1">
    <citation type="journal article" date="2017" name="Nature">
        <title>The sunflower genome provides insights into oil metabolism, flowering and Asterid evolution.</title>
        <authorList>
            <person name="Badouin H."/>
            <person name="Gouzy J."/>
            <person name="Grassa C.J."/>
            <person name="Murat F."/>
            <person name="Staton S.E."/>
            <person name="Cottret L."/>
            <person name="Lelandais-Briere C."/>
            <person name="Owens G.L."/>
            <person name="Carrere S."/>
            <person name="Mayjonade B."/>
            <person name="Legrand L."/>
            <person name="Gill N."/>
            <person name="Kane N.C."/>
            <person name="Bowers J.E."/>
            <person name="Hubner S."/>
            <person name="Bellec A."/>
            <person name="Berard A."/>
            <person name="Berges H."/>
            <person name="Blanchet N."/>
            <person name="Boniface M.C."/>
            <person name="Brunel D."/>
            <person name="Catrice O."/>
            <person name="Chaidir N."/>
            <person name="Claudel C."/>
            <person name="Donnadieu C."/>
            <person name="Faraut T."/>
            <person name="Fievet G."/>
            <person name="Helmstetter N."/>
            <person name="King M."/>
            <person name="Knapp S.J."/>
            <person name="Lai Z."/>
            <person name="Le Paslier M.C."/>
            <person name="Lippi Y."/>
            <person name="Lorenzon L."/>
            <person name="Mandel J.R."/>
            <person name="Marage G."/>
            <person name="Marchand G."/>
            <person name="Marquand E."/>
            <person name="Bret-Mestries E."/>
            <person name="Morien E."/>
            <person name="Nambeesan S."/>
            <person name="Nguyen T."/>
            <person name="Pegot-Espagnet P."/>
            <person name="Pouilly N."/>
            <person name="Raftis F."/>
            <person name="Sallet E."/>
            <person name="Schiex T."/>
            <person name="Thomas J."/>
            <person name="Vandecasteele C."/>
            <person name="Vares D."/>
            <person name="Vear F."/>
            <person name="Vautrin S."/>
            <person name="Crespi M."/>
            <person name="Mangin B."/>
            <person name="Burke J.M."/>
            <person name="Salse J."/>
            <person name="Munos S."/>
            <person name="Vincourt P."/>
            <person name="Rieseberg L.H."/>
            <person name="Langlade N.B."/>
        </authorList>
    </citation>
    <scope>NUCLEOTIDE SEQUENCE [LARGE SCALE GENOMIC DNA]</scope>
    <source>
        <strain evidence="3">cv. SF193</strain>
    </source>
</reference>
<evidence type="ECO:0000313" key="2">
    <source>
        <dbReference type="EMBL" id="OTG37841.1"/>
    </source>
</evidence>
<gene>
    <name evidence="2" type="ORF">HannXRQ_Chr01g0023241</name>
</gene>
<organism evidence="2 3">
    <name type="scientific">Helianthus annuus</name>
    <name type="common">Common sunflower</name>
    <dbReference type="NCBI Taxonomy" id="4232"/>
    <lineage>
        <taxon>Eukaryota</taxon>
        <taxon>Viridiplantae</taxon>
        <taxon>Streptophyta</taxon>
        <taxon>Embryophyta</taxon>
        <taxon>Tracheophyta</taxon>
        <taxon>Spermatophyta</taxon>
        <taxon>Magnoliopsida</taxon>
        <taxon>eudicotyledons</taxon>
        <taxon>Gunneridae</taxon>
        <taxon>Pentapetalae</taxon>
        <taxon>asterids</taxon>
        <taxon>campanulids</taxon>
        <taxon>Asterales</taxon>
        <taxon>Asteraceae</taxon>
        <taxon>Asteroideae</taxon>
        <taxon>Heliantheae alliance</taxon>
        <taxon>Heliantheae</taxon>
        <taxon>Helianthus</taxon>
    </lineage>
</organism>
<dbReference type="AlphaFoldDB" id="A0A251VSX1"/>
<dbReference type="Proteomes" id="UP000215914">
    <property type="component" value="Chromosome 1"/>
</dbReference>
<dbReference type="PANTHER" id="PTHR34657">
    <property type="entry name" value="EMBRYO SAC DEVELOPMENT ARREST 6"/>
    <property type="match status" value="1"/>
</dbReference>
<protein>
    <submittedName>
        <fullName evidence="2">Uncharacterized protein</fullName>
    </submittedName>
</protein>
<evidence type="ECO:0000313" key="3">
    <source>
        <dbReference type="Proteomes" id="UP000215914"/>
    </source>
</evidence>
<sequence length="129" mass="14351">MNERLYGILNHKENNRDSPHRRVHPPLPPASPRVAVAASTTVKSKGMEMTSSSNKLLAGYMAHEFRTKGTVLGHKLEGDRAEKGAVVENERYKEITSLLMMRNDGGVHIPGVVNPAQLARWIQIDLIMI</sequence>
<evidence type="ECO:0000256" key="1">
    <source>
        <dbReference type="SAM" id="MobiDB-lite"/>
    </source>
</evidence>
<keyword evidence="3" id="KW-1185">Reference proteome</keyword>
<dbReference type="EMBL" id="CM007890">
    <property type="protein sequence ID" value="OTG37841.1"/>
    <property type="molecule type" value="Genomic_DNA"/>
</dbReference>
<feature type="compositionally biased region" description="Basic and acidic residues" evidence="1">
    <location>
        <begin position="10"/>
        <end position="20"/>
    </location>
</feature>
<dbReference type="OMA" id="AHEFRTK"/>
<accession>A0A251VSX1</accession>
<dbReference type="InParanoid" id="A0A251VSX1"/>